<evidence type="ECO:0000259" key="2">
    <source>
        <dbReference type="Pfam" id="PF13592"/>
    </source>
</evidence>
<proteinExistence type="predicted"/>
<dbReference type="Pfam" id="PF13592">
    <property type="entry name" value="HTH_33"/>
    <property type="match status" value="1"/>
</dbReference>
<sequence length="117" mass="13315">MELTKYSVSGARHILQRYHTLGLDGLGDGRAHNQGAPTVLSPDEQQQLAVHLRHDFDQGIVWDGKMLQQWIQEQFGKKVYLSRTYEFMRLAGFSPQHPRPRHVGGDEAAKEAFKSKS</sequence>
<feature type="domain" description="Winged helix-turn helix" evidence="2">
    <location>
        <begin position="62"/>
        <end position="116"/>
    </location>
</feature>
<dbReference type="InterPro" id="IPR025959">
    <property type="entry name" value="Winged_HTH_dom"/>
</dbReference>
<comment type="caution">
    <text evidence="3">The sequence shown here is derived from an EMBL/GenBank/DDBJ whole genome shotgun (WGS) entry which is preliminary data.</text>
</comment>
<evidence type="ECO:0000313" key="4">
    <source>
        <dbReference type="Proteomes" id="UP000186607"/>
    </source>
</evidence>
<protein>
    <recommendedName>
        <fullName evidence="2">Winged helix-turn helix domain-containing protein</fullName>
    </recommendedName>
</protein>
<gene>
    <name evidence="3" type="ORF">BOO71_0012757</name>
</gene>
<evidence type="ECO:0000256" key="1">
    <source>
        <dbReference type="SAM" id="MobiDB-lite"/>
    </source>
</evidence>
<dbReference type="AlphaFoldDB" id="A0A1U7NT63"/>
<feature type="compositionally biased region" description="Basic and acidic residues" evidence="1">
    <location>
        <begin position="103"/>
        <end position="117"/>
    </location>
</feature>
<accession>A0A1U7NT63</accession>
<feature type="region of interest" description="Disordered" evidence="1">
    <location>
        <begin position="94"/>
        <end position="117"/>
    </location>
</feature>
<dbReference type="EMBL" id="MSTI01000154">
    <property type="protein sequence ID" value="OLV16114.1"/>
    <property type="molecule type" value="Genomic_DNA"/>
</dbReference>
<reference evidence="3 4" key="1">
    <citation type="submission" date="2017-01" db="EMBL/GenBank/DDBJ databases">
        <title>Genome Analysis of Deinococcus marmoris KOPRI26562.</title>
        <authorList>
            <person name="Kim J.H."/>
            <person name="Oh H.-M."/>
        </authorList>
    </citation>
    <scope>NUCLEOTIDE SEQUENCE [LARGE SCALE GENOMIC DNA]</scope>
    <source>
        <strain evidence="3 4">KOPRI26562</strain>
    </source>
</reference>
<keyword evidence="4" id="KW-1185">Reference proteome</keyword>
<organism evidence="3 4">
    <name type="scientific">Deinococcus marmoris</name>
    <dbReference type="NCBI Taxonomy" id="249408"/>
    <lineage>
        <taxon>Bacteria</taxon>
        <taxon>Thermotogati</taxon>
        <taxon>Deinococcota</taxon>
        <taxon>Deinococci</taxon>
        <taxon>Deinococcales</taxon>
        <taxon>Deinococcaceae</taxon>
        <taxon>Deinococcus</taxon>
    </lineage>
</organism>
<evidence type="ECO:0000313" key="3">
    <source>
        <dbReference type="EMBL" id="OLV16114.1"/>
    </source>
</evidence>
<name>A0A1U7NT63_9DEIO</name>
<dbReference type="Proteomes" id="UP000186607">
    <property type="component" value="Unassembled WGS sequence"/>
</dbReference>